<evidence type="ECO:0000313" key="2">
    <source>
        <dbReference type="Proteomes" id="UP000199310"/>
    </source>
</evidence>
<gene>
    <name evidence="1" type="ORF">SAMN04488122_5163</name>
</gene>
<dbReference type="InterPro" id="IPR009061">
    <property type="entry name" value="DNA-bd_dom_put_sf"/>
</dbReference>
<evidence type="ECO:0000313" key="1">
    <source>
        <dbReference type="EMBL" id="SEW52839.1"/>
    </source>
</evidence>
<accession>A0A1I0S9I9</accession>
<proteinExistence type="predicted"/>
<dbReference type="Proteomes" id="UP000199310">
    <property type="component" value="Unassembled WGS sequence"/>
</dbReference>
<dbReference type="RefSeq" id="WP_218150441.1">
    <property type="nucleotide sequence ID" value="NZ_FOJG01000002.1"/>
</dbReference>
<name>A0A1I0S9I9_9BACT</name>
<dbReference type="EMBL" id="FOJG01000002">
    <property type="protein sequence ID" value="SEW52839.1"/>
    <property type="molecule type" value="Genomic_DNA"/>
</dbReference>
<keyword evidence="2" id="KW-1185">Reference proteome</keyword>
<dbReference type="STRING" id="29529.SAMN04488122_5163"/>
<protein>
    <submittedName>
        <fullName evidence="1">DNA binding domain-containing protein, excisionase family</fullName>
    </submittedName>
</protein>
<reference evidence="2" key="1">
    <citation type="submission" date="2016-10" db="EMBL/GenBank/DDBJ databases">
        <authorList>
            <person name="Varghese N."/>
            <person name="Submissions S."/>
        </authorList>
    </citation>
    <scope>NUCLEOTIDE SEQUENCE [LARGE SCALE GENOMIC DNA]</scope>
    <source>
        <strain evidence="2">DSM 3695</strain>
    </source>
</reference>
<dbReference type="SUPFAM" id="SSF46955">
    <property type="entry name" value="Putative DNA-binding domain"/>
    <property type="match status" value="1"/>
</dbReference>
<sequence>MQQPYLICNLHFKLMVLEILTKEEFLSFKKELFEEIRDLAKIQGLRPRKLLKSYEVCETLGISYGTLRKMKNSGILSSTKIGGLIYFDDDEIQKLTEVINQTPNPRS</sequence>
<dbReference type="AlphaFoldDB" id="A0A1I0S9I9"/>
<organism evidence="1 2">
    <name type="scientific">Chitinophaga arvensicola</name>
    <dbReference type="NCBI Taxonomy" id="29529"/>
    <lineage>
        <taxon>Bacteria</taxon>
        <taxon>Pseudomonadati</taxon>
        <taxon>Bacteroidota</taxon>
        <taxon>Chitinophagia</taxon>
        <taxon>Chitinophagales</taxon>
        <taxon>Chitinophagaceae</taxon>
        <taxon>Chitinophaga</taxon>
    </lineage>
</organism>